<keyword evidence="16" id="KW-1185">Reference proteome</keyword>
<dbReference type="Gene3D" id="2.130.10.10">
    <property type="entry name" value="YVTN repeat-like/Quinoprotein amine dehydrogenase"/>
    <property type="match status" value="2"/>
</dbReference>
<evidence type="ECO:0000256" key="4">
    <source>
        <dbReference type="ARBA" id="ARBA00022574"/>
    </source>
</evidence>
<reference evidence="15" key="2">
    <citation type="journal article" date="2020" name="Nat. Commun.">
        <title>Large-scale genome sequencing of mycorrhizal fungi provides insights into the early evolution of symbiotic traits.</title>
        <authorList>
            <person name="Miyauchi S."/>
            <person name="Kiss E."/>
            <person name="Kuo A."/>
            <person name="Drula E."/>
            <person name="Kohler A."/>
            <person name="Sanchez-Garcia M."/>
            <person name="Morin E."/>
            <person name="Andreopoulos B."/>
            <person name="Barry K.W."/>
            <person name="Bonito G."/>
            <person name="Buee M."/>
            <person name="Carver A."/>
            <person name="Chen C."/>
            <person name="Cichocki N."/>
            <person name="Clum A."/>
            <person name="Culley D."/>
            <person name="Crous P.W."/>
            <person name="Fauchery L."/>
            <person name="Girlanda M."/>
            <person name="Hayes R.D."/>
            <person name="Keri Z."/>
            <person name="LaButti K."/>
            <person name="Lipzen A."/>
            <person name="Lombard V."/>
            <person name="Magnuson J."/>
            <person name="Maillard F."/>
            <person name="Murat C."/>
            <person name="Nolan M."/>
            <person name="Ohm R.A."/>
            <person name="Pangilinan J."/>
            <person name="Pereira M.F."/>
            <person name="Perotto S."/>
            <person name="Peter M."/>
            <person name="Pfister S."/>
            <person name="Riley R."/>
            <person name="Sitrit Y."/>
            <person name="Stielow J.B."/>
            <person name="Szollosi G."/>
            <person name="Zifcakova L."/>
            <person name="Stursova M."/>
            <person name="Spatafora J.W."/>
            <person name="Tedersoo L."/>
            <person name="Vaario L.M."/>
            <person name="Yamada A."/>
            <person name="Yan M."/>
            <person name="Wang P."/>
            <person name="Xu J."/>
            <person name="Bruns T."/>
            <person name="Baldrian P."/>
            <person name="Vilgalys R."/>
            <person name="Dunand C."/>
            <person name="Henrissat B."/>
            <person name="Grigoriev I.V."/>
            <person name="Hibbett D."/>
            <person name="Nagy L.G."/>
            <person name="Martin F.M."/>
        </authorList>
    </citation>
    <scope>NUCLEOTIDE SEQUENCE</scope>
    <source>
        <strain evidence="15">Prilba</strain>
    </source>
</reference>
<feature type="compositionally biased region" description="Polar residues" evidence="12">
    <location>
        <begin position="459"/>
        <end position="474"/>
    </location>
</feature>
<keyword evidence="9 11" id="KW-0539">Nucleus</keyword>
<accession>A0A9P5MW26</accession>
<dbReference type="OrthoDB" id="1741719at2759"/>
<evidence type="ECO:0000256" key="9">
    <source>
        <dbReference type="ARBA" id="ARBA00023242"/>
    </source>
</evidence>
<dbReference type="InterPro" id="IPR055410">
    <property type="entry name" value="Beta-prop_CAF1B_HIR1"/>
</dbReference>
<comment type="function">
    <text evidence="11">Required for replication-independent chromatin assembly and for the periodic repression of histone gene transcription during the cell cycle.</text>
</comment>
<dbReference type="InterPro" id="IPR019775">
    <property type="entry name" value="WD40_repeat_CS"/>
</dbReference>
<dbReference type="GO" id="GO:0031491">
    <property type="term" value="F:nucleosome binding"/>
    <property type="evidence" value="ECO:0007669"/>
    <property type="project" value="TreeGrafter"/>
</dbReference>
<dbReference type="PROSITE" id="PS50294">
    <property type="entry name" value="WD_REPEATS_REGION"/>
    <property type="match status" value="3"/>
</dbReference>
<dbReference type="GO" id="GO:0006355">
    <property type="term" value="P:regulation of DNA-templated transcription"/>
    <property type="evidence" value="ECO:0007669"/>
    <property type="project" value="InterPro"/>
</dbReference>
<comment type="subcellular location">
    <subcellularLocation>
        <location evidence="1 11">Nucleus</location>
    </subcellularLocation>
</comment>
<keyword evidence="5 11" id="KW-0677">Repeat</keyword>
<dbReference type="InterPro" id="IPR015943">
    <property type="entry name" value="WD40/YVTN_repeat-like_dom_sf"/>
</dbReference>
<dbReference type="InterPro" id="IPR001680">
    <property type="entry name" value="WD40_rpt"/>
</dbReference>
<keyword evidence="3 11" id="KW-0678">Repressor</keyword>
<evidence type="ECO:0000256" key="10">
    <source>
        <dbReference type="PROSITE-ProRule" id="PRU00221"/>
    </source>
</evidence>
<evidence type="ECO:0000256" key="1">
    <source>
        <dbReference type="ARBA" id="ARBA00004123"/>
    </source>
</evidence>
<dbReference type="PANTHER" id="PTHR13831">
    <property type="entry name" value="MEMBER OF THE HIR1 FAMILY OF WD-REPEAT PROTEINS"/>
    <property type="match status" value="1"/>
</dbReference>
<dbReference type="GO" id="GO:0000785">
    <property type="term" value="C:chromatin"/>
    <property type="evidence" value="ECO:0007669"/>
    <property type="project" value="TreeGrafter"/>
</dbReference>
<dbReference type="GO" id="GO:0000417">
    <property type="term" value="C:HIR complex"/>
    <property type="evidence" value="ECO:0007669"/>
    <property type="project" value="TreeGrafter"/>
</dbReference>
<dbReference type="GO" id="GO:0006351">
    <property type="term" value="P:DNA-templated transcription"/>
    <property type="evidence" value="ECO:0007669"/>
    <property type="project" value="InterPro"/>
</dbReference>
<dbReference type="EMBL" id="WHVB01000008">
    <property type="protein sequence ID" value="KAF8480185.1"/>
    <property type="molecule type" value="Genomic_DNA"/>
</dbReference>
<organism evidence="15 16">
    <name type="scientific">Russula ochroleuca</name>
    <dbReference type="NCBI Taxonomy" id="152965"/>
    <lineage>
        <taxon>Eukaryota</taxon>
        <taxon>Fungi</taxon>
        <taxon>Dikarya</taxon>
        <taxon>Basidiomycota</taxon>
        <taxon>Agaricomycotina</taxon>
        <taxon>Agaricomycetes</taxon>
        <taxon>Russulales</taxon>
        <taxon>Russulaceae</taxon>
        <taxon>Russula</taxon>
    </lineage>
</organism>
<keyword evidence="8 11" id="KW-0804">Transcription</keyword>
<evidence type="ECO:0000256" key="8">
    <source>
        <dbReference type="ARBA" id="ARBA00023163"/>
    </source>
</evidence>
<evidence type="ECO:0000256" key="11">
    <source>
        <dbReference type="RuleBase" id="RU364014"/>
    </source>
</evidence>
<dbReference type="AlphaFoldDB" id="A0A9P5MW26"/>
<evidence type="ECO:0000256" key="12">
    <source>
        <dbReference type="SAM" id="MobiDB-lite"/>
    </source>
</evidence>
<gene>
    <name evidence="15" type="ORF">DFH94DRAFT_740910</name>
</gene>
<dbReference type="Pfam" id="PF24105">
    <property type="entry name" value="Beta-prop_CAF1B_HIR1"/>
    <property type="match status" value="1"/>
</dbReference>
<dbReference type="GO" id="GO:0005634">
    <property type="term" value="C:nucleus"/>
    <property type="evidence" value="ECO:0007669"/>
    <property type="project" value="UniProtKB-SubCell"/>
</dbReference>
<dbReference type="InterPro" id="IPR031120">
    <property type="entry name" value="HIR1-like"/>
</dbReference>
<feature type="compositionally biased region" description="Polar residues" evidence="12">
    <location>
        <begin position="486"/>
        <end position="506"/>
    </location>
</feature>
<comment type="caution">
    <text evidence="15">The sequence shown here is derived from an EMBL/GenBank/DDBJ whole genome shotgun (WGS) entry which is preliminary data.</text>
</comment>
<feature type="domain" description="Protein HIRA-like C-terminal" evidence="13">
    <location>
        <begin position="665"/>
        <end position="867"/>
    </location>
</feature>
<sequence length="928" mass="101394">MKFTKPSWVIHNDSSGKSDQAPKRLSIFSVHVHPDGSRIATGGLDAKIRIWSTKPIISSVSEQSNRPPKSLCTLTMHTGPVLCVRWANSGRWLASGSDDEIVMIWDLDPTARGKVWGSDEINIEGWKPLKRLPGHESDVTDLAWSPEDRFLASVGLDSQVLIWSGYTLERICKIDQHHGFVKGVCWDPVGEFLATQSDDRSVKIWRTTDWQLEAEVRKPFEDSPGSTFFRRLSWSPDGAHITASNATNNKGFVFIAAVIARNSWTSEISLVGHENTVEVAAYNPHIFLRNPAAPVATSNICSVVALGADDRSVSIWQTKSARPIIVAKEVFERQIMDLSWSWDGLTLYAVSSDGTLAAFCFDPDELEGIAPHSIQQQYLQKFGFTLPPLPEGWSHTSIQLPSSGHRITPPPSPNRSSHPPHGLNGFGAPSANIGHEVVNTLIAKRNTKRRTQLLGPRGVSNSPAVYANSSSYRDSLSHAHSRTRHVTPTISSGLVPETSQPSTSAHSSDHIPPDMATEVPIDSFGVTSSAGAKRKSSVLDIPEDRPTKARTLGGDRVREGNLNVVKEIRSPINQRTVVPGDLEVEVFAAPPVLTYLSLKVTDTGDDILECKNAESGDLTEVSYISGKIVCWLDYLPSPGVVLAAASTFCAVGMLDGTLNLYSPTGRRLMPTLTLDGTATLLSAAKSSLVAITSNGMLYSWDVKKTRANFAPTSVRPLLLSPNSSAGGTTVTIASLVARPNGSPIVCVTSGVTYSFDSNLCSFVKLSEPWWAEGSDAWSSRPRNSSTQQAVVASIENAISDRITPSPGTTQRPTWWTSALTLGHLESKLHAARVLESSVEYKQILLVYAKKIADEGFRNKAEELIKDLFGPVYWRPGMSGEDIWNPVLLGHWKRDLLKEVLQVFARSKTLAKLGMDWQEMLKRAMTSDD</sequence>
<feature type="domain" description="CAF1B/HIR1 beta-propeller" evidence="14">
    <location>
        <begin position="35"/>
        <end position="366"/>
    </location>
</feature>
<evidence type="ECO:0000256" key="6">
    <source>
        <dbReference type="ARBA" id="ARBA00022853"/>
    </source>
</evidence>
<evidence type="ECO:0000256" key="2">
    <source>
        <dbReference type="ARBA" id="ARBA00007306"/>
    </source>
</evidence>
<evidence type="ECO:0000259" key="13">
    <source>
        <dbReference type="Pfam" id="PF07569"/>
    </source>
</evidence>
<evidence type="ECO:0000256" key="3">
    <source>
        <dbReference type="ARBA" id="ARBA00022491"/>
    </source>
</evidence>
<reference evidence="15" key="1">
    <citation type="submission" date="2019-10" db="EMBL/GenBank/DDBJ databases">
        <authorList>
            <consortium name="DOE Joint Genome Institute"/>
            <person name="Kuo A."/>
            <person name="Miyauchi S."/>
            <person name="Kiss E."/>
            <person name="Drula E."/>
            <person name="Kohler A."/>
            <person name="Sanchez-Garcia M."/>
            <person name="Andreopoulos B."/>
            <person name="Barry K.W."/>
            <person name="Bonito G."/>
            <person name="Buee M."/>
            <person name="Carver A."/>
            <person name="Chen C."/>
            <person name="Cichocki N."/>
            <person name="Clum A."/>
            <person name="Culley D."/>
            <person name="Crous P.W."/>
            <person name="Fauchery L."/>
            <person name="Girlanda M."/>
            <person name="Hayes R."/>
            <person name="Keri Z."/>
            <person name="LaButti K."/>
            <person name="Lipzen A."/>
            <person name="Lombard V."/>
            <person name="Magnuson J."/>
            <person name="Maillard F."/>
            <person name="Morin E."/>
            <person name="Murat C."/>
            <person name="Nolan M."/>
            <person name="Ohm R."/>
            <person name="Pangilinan J."/>
            <person name="Pereira M."/>
            <person name="Perotto S."/>
            <person name="Peter M."/>
            <person name="Riley R."/>
            <person name="Sitrit Y."/>
            <person name="Stielow B."/>
            <person name="Szollosi G."/>
            <person name="Zifcakova L."/>
            <person name="Stursova M."/>
            <person name="Spatafora J.W."/>
            <person name="Tedersoo L."/>
            <person name="Vaario L.-M."/>
            <person name="Yamada A."/>
            <person name="Yan M."/>
            <person name="Wang P."/>
            <person name="Xu J."/>
            <person name="Bruns T."/>
            <person name="Baldrian P."/>
            <person name="Vilgalys R."/>
            <person name="Henrissat B."/>
            <person name="Grigoriev I.V."/>
            <person name="Hibbett D."/>
            <person name="Nagy L.G."/>
            <person name="Martin F.M."/>
        </authorList>
    </citation>
    <scope>NUCLEOTIDE SEQUENCE</scope>
    <source>
        <strain evidence="15">Prilba</strain>
    </source>
</reference>
<protein>
    <recommendedName>
        <fullName evidence="11">Protein HIR</fullName>
    </recommendedName>
</protein>
<feature type="repeat" description="WD" evidence="10">
    <location>
        <begin position="27"/>
        <end position="52"/>
    </location>
</feature>
<name>A0A9P5MW26_9AGAM</name>
<proteinExistence type="inferred from homology"/>
<keyword evidence="4 10" id="KW-0853">WD repeat</keyword>
<feature type="repeat" description="WD" evidence="10">
    <location>
        <begin position="132"/>
        <end position="164"/>
    </location>
</feature>
<dbReference type="PROSITE" id="PS50082">
    <property type="entry name" value="WD_REPEATS_2"/>
    <property type="match status" value="4"/>
</dbReference>
<dbReference type="Proteomes" id="UP000759537">
    <property type="component" value="Unassembled WGS sequence"/>
</dbReference>
<evidence type="ECO:0000259" key="14">
    <source>
        <dbReference type="Pfam" id="PF24105"/>
    </source>
</evidence>
<feature type="region of interest" description="Disordered" evidence="12">
    <location>
        <begin position="1"/>
        <end position="20"/>
    </location>
</feature>
<dbReference type="PROSITE" id="PS00678">
    <property type="entry name" value="WD_REPEATS_1"/>
    <property type="match status" value="1"/>
</dbReference>
<feature type="repeat" description="WD" evidence="10">
    <location>
        <begin position="74"/>
        <end position="108"/>
    </location>
</feature>
<dbReference type="Pfam" id="PF07569">
    <property type="entry name" value="Hira"/>
    <property type="match status" value="1"/>
</dbReference>
<feature type="region of interest" description="Disordered" evidence="12">
    <location>
        <begin position="395"/>
        <end position="430"/>
    </location>
</feature>
<dbReference type="SMART" id="SM00320">
    <property type="entry name" value="WD40"/>
    <property type="match status" value="6"/>
</dbReference>
<keyword evidence="6 11" id="KW-0156">Chromatin regulator</keyword>
<evidence type="ECO:0000313" key="16">
    <source>
        <dbReference type="Proteomes" id="UP000759537"/>
    </source>
</evidence>
<dbReference type="CDD" id="cd00200">
    <property type="entry name" value="WD40"/>
    <property type="match status" value="1"/>
</dbReference>
<evidence type="ECO:0000256" key="7">
    <source>
        <dbReference type="ARBA" id="ARBA00023015"/>
    </source>
</evidence>
<feature type="repeat" description="WD" evidence="10">
    <location>
        <begin position="174"/>
        <end position="205"/>
    </location>
</feature>
<keyword evidence="7 11" id="KW-0805">Transcription regulation</keyword>
<evidence type="ECO:0000313" key="15">
    <source>
        <dbReference type="EMBL" id="KAF8480185.1"/>
    </source>
</evidence>
<dbReference type="InterPro" id="IPR036322">
    <property type="entry name" value="WD40_repeat_dom_sf"/>
</dbReference>
<dbReference type="PANTHER" id="PTHR13831:SF0">
    <property type="entry name" value="PROTEIN HIRA"/>
    <property type="match status" value="1"/>
</dbReference>
<dbReference type="InterPro" id="IPR011494">
    <property type="entry name" value="HIRA-like_C"/>
</dbReference>
<dbReference type="SUPFAM" id="SSF50978">
    <property type="entry name" value="WD40 repeat-like"/>
    <property type="match status" value="2"/>
</dbReference>
<evidence type="ECO:0000256" key="5">
    <source>
        <dbReference type="ARBA" id="ARBA00022737"/>
    </source>
</evidence>
<feature type="region of interest" description="Disordered" evidence="12">
    <location>
        <begin position="448"/>
        <end position="515"/>
    </location>
</feature>
<dbReference type="GO" id="GO:0006338">
    <property type="term" value="P:chromatin remodeling"/>
    <property type="evidence" value="ECO:0007669"/>
    <property type="project" value="InterPro"/>
</dbReference>
<comment type="similarity">
    <text evidence="2 11">Belongs to the WD repeat HIR1 family.</text>
</comment>